<comment type="similarity">
    <text evidence="1">Belongs to the class IV-like SAM-binding methyltransferase superfamily. RNA methyltransferase TrmH family.</text>
</comment>
<dbReference type="Proteomes" id="UP001163726">
    <property type="component" value="Chromosome"/>
</dbReference>
<evidence type="ECO:0000313" key="6">
    <source>
        <dbReference type="EMBL" id="WAJ70633.1"/>
    </source>
</evidence>
<proteinExistence type="inferred from homology"/>
<dbReference type="InterPro" id="IPR004384">
    <property type="entry name" value="RNA_MeTrfase_TrmJ/LasT"/>
</dbReference>
<name>A0ABY7AM46_9ALTE</name>
<evidence type="ECO:0000256" key="2">
    <source>
        <dbReference type="ARBA" id="ARBA00022603"/>
    </source>
</evidence>
<dbReference type="CDD" id="cd18098">
    <property type="entry name" value="SpoU-like"/>
    <property type="match status" value="1"/>
</dbReference>
<dbReference type="SUPFAM" id="SSF75217">
    <property type="entry name" value="alpha/beta knot"/>
    <property type="match status" value="1"/>
</dbReference>
<feature type="domain" description="tRNA/rRNA methyltransferase SpoU type" evidence="5">
    <location>
        <begin position="7"/>
        <end position="139"/>
    </location>
</feature>
<protein>
    <submittedName>
        <fullName evidence="6">RNA methyltransferase</fullName>
    </submittedName>
</protein>
<dbReference type="InterPro" id="IPR029026">
    <property type="entry name" value="tRNA_m1G_MTases_N"/>
</dbReference>
<dbReference type="RefSeq" id="WP_268074983.1">
    <property type="nucleotide sequence ID" value="NZ_CP109965.1"/>
</dbReference>
<keyword evidence="2 6" id="KW-0489">Methyltransferase</keyword>
<dbReference type="EMBL" id="CP109965">
    <property type="protein sequence ID" value="WAJ70633.1"/>
    <property type="molecule type" value="Genomic_DNA"/>
</dbReference>
<dbReference type="PANTHER" id="PTHR42786:SF6">
    <property type="entry name" value="TRNA_RRNA METHYLTRANSFERASE SPOU TYPE DOMAIN-CONTAINING PROTEIN"/>
    <property type="match status" value="1"/>
</dbReference>
<keyword evidence="7" id="KW-1185">Reference proteome</keyword>
<dbReference type="PANTHER" id="PTHR42786">
    <property type="entry name" value="TRNA/RRNA METHYLTRANSFERASE"/>
    <property type="match status" value="1"/>
</dbReference>
<accession>A0ABY7AM46</accession>
<dbReference type="GO" id="GO:0032259">
    <property type="term" value="P:methylation"/>
    <property type="evidence" value="ECO:0007669"/>
    <property type="project" value="UniProtKB-KW"/>
</dbReference>
<organism evidence="6 7">
    <name type="scientific">Catenovulum adriaticum</name>
    <dbReference type="NCBI Taxonomy" id="2984846"/>
    <lineage>
        <taxon>Bacteria</taxon>
        <taxon>Pseudomonadati</taxon>
        <taxon>Pseudomonadota</taxon>
        <taxon>Gammaproteobacteria</taxon>
        <taxon>Alteromonadales</taxon>
        <taxon>Alteromonadaceae</taxon>
        <taxon>Catenovulum</taxon>
    </lineage>
</organism>
<dbReference type="Pfam" id="PF00588">
    <property type="entry name" value="SpoU_methylase"/>
    <property type="match status" value="1"/>
</dbReference>
<dbReference type="Gene3D" id="3.40.1280.10">
    <property type="match status" value="1"/>
</dbReference>
<evidence type="ECO:0000256" key="1">
    <source>
        <dbReference type="ARBA" id="ARBA00007228"/>
    </source>
</evidence>
<keyword evidence="4" id="KW-0949">S-adenosyl-L-methionine</keyword>
<dbReference type="GO" id="GO:0008168">
    <property type="term" value="F:methyltransferase activity"/>
    <property type="evidence" value="ECO:0007669"/>
    <property type="project" value="UniProtKB-KW"/>
</dbReference>
<dbReference type="InterPro" id="IPR029028">
    <property type="entry name" value="Alpha/beta_knot_MTases"/>
</dbReference>
<evidence type="ECO:0000313" key="7">
    <source>
        <dbReference type="Proteomes" id="UP001163726"/>
    </source>
</evidence>
<gene>
    <name evidence="6" type="ORF">OLW01_02105</name>
</gene>
<evidence type="ECO:0000256" key="3">
    <source>
        <dbReference type="ARBA" id="ARBA00022679"/>
    </source>
</evidence>
<reference evidence="6" key="1">
    <citation type="submission" date="2022-10" db="EMBL/GenBank/DDBJ databases">
        <title>Catenovulum adriacola sp. nov. isolated in the Harbour of Susak.</title>
        <authorList>
            <person name="Schoch T."/>
            <person name="Reich S.J."/>
            <person name="Stoeferle S."/>
            <person name="Flaiz M."/>
            <person name="Kazda M."/>
            <person name="Riedel C.U."/>
            <person name="Duerre P."/>
        </authorList>
    </citation>
    <scope>NUCLEOTIDE SEQUENCE</scope>
    <source>
        <strain evidence="6">TS8</strain>
    </source>
</reference>
<dbReference type="InterPro" id="IPR001537">
    <property type="entry name" value="SpoU_MeTrfase"/>
</dbReference>
<evidence type="ECO:0000256" key="4">
    <source>
        <dbReference type="ARBA" id="ARBA00022691"/>
    </source>
</evidence>
<evidence type="ECO:0000259" key="5">
    <source>
        <dbReference type="Pfam" id="PF00588"/>
    </source>
</evidence>
<keyword evidence="3" id="KW-0808">Transferase</keyword>
<sequence length="169" mass="18505">MTKPNATIGLINPKSPTNVGAVMRAAGCFMADAVNYTGQRYQRAAKFQTDTKNQTRHIPLTGVDCLVQAAPQNAKIICVDLVEGATPLPEFEHPENACYIFGPEDGTIEQQVIDQADYVVYIPTQGCLNLAMSVNVVLYDRASKLNTIEASDELVCNSRDRNNKVRVKS</sequence>